<dbReference type="Proteomes" id="UP001381693">
    <property type="component" value="Unassembled WGS sequence"/>
</dbReference>
<proteinExistence type="predicted"/>
<accession>A0AAN8XHI7</accession>
<feature type="non-terminal residue" evidence="1">
    <location>
        <position position="101"/>
    </location>
</feature>
<sequence length="101" mass="11222">MQVEGRAYPLLDGSVVAQYDKLSPDIAKSLNSQANTKDVEYMQDAEDSVPLLDNDEEYEEPSDVAEVNVSDVDGGMESKMAIKELEAKLITILNDQKEIDR</sequence>
<keyword evidence="2" id="KW-1185">Reference proteome</keyword>
<protein>
    <submittedName>
        <fullName evidence="1">Uncharacterized protein</fullName>
    </submittedName>
</protein>
<organism evidence="1 2">
    <name type="scientific">Halocaridina rubra</name>
    <name type="common">Hawaiian red shrimp</name>
    <dbReference type="NCBI Taxonomy" id="373956"/>
    <lineage>
        <taxon>Eukaryota</taxon>
        <taxon>Metazoa</taxon>
        <taxon>Ecdysozoa</taxon>
        <taxon>Arthropoda</taxon>
        <taxon>Crustacea</taxon>
        <taxon>Multicrustacea</taxon>
        <taxon>Malacostraca</taxon>
        <taxon>Eumalacostraca</taxon>
        <taxon>Eucarida</taxon>
        <taxon>Decapoda</taxon>
        <taxon>Pleocyemata</taxon>
        <taxon>Caridea</taxon>
        <taxon>Atyoidea</taxon>
        <taxon>Atyidae</taxon>
        <taxon>Halocaridina</taxon>
    </lineage>
</organism>
<gene>
    <name evidence="1" type="ORF">SK128_017758</name>
</gene>
<dbReference type="AlphaFoldDB" id="A0AAN8XHI7"/>
<name>A0AAN8XHI7_HALRR</name>
<evidence type="ECO:0000313" key="1">
    <source>
        <dbReference type="EMBL" id="KAK7084286.1"/>
    </source>
</evidence>
<evidence type="ECO:0000313" key="2">
    <source>
        <dbReference type="Proteomes" id="UP001381693"/>
    </source>
</evidence>
<dbReference type="EMBL" id="JAXCGZ010002159">
    <property type="protein sequence ID" value="KAK7084286.1"/>
    <property type="molecule type" value="Genomic_DNA"/>
</dbReference>
<reference evidence="1 2" key="1">
    <citation type="submission" date="2023-11" db="EMBL/GenBank/DDBJ databases">
        <title>Halocaridina rubra genome assembly.</title>
        <authorList>
            <person name="Smith C."/>
        </authorList>
    </citation>
    <scope>NUCLEOTIDE SEQUENCE [LARGE SCALE GENOMIC DNA]</scope>
    <source>
        <strain evidence="1">EP-1</strain>
        <tissue evidence="1">Whole</tissue>
    </source>
</reference>
<comment type="caution">
    <text evidence="1">The sequence shown here is derived from an EMBL/GenBank/DDBJ whole genome shotgun (WGS) entry which is preliminary data.</text>
</comment>